<comment type="subcellular location">
    <subcellularLocation>
        <location evidence="6">Cell membrane</location>
        <topology evidence="6">Multi-pass membrane protein</topology>
    </subcellularLocation>
    <subcellularLocation>
        <location evidence="1">Membrane</location>
    </subcellularLocation>
</comment>
<evidence type="ECO:0000256" key="2">
    <source>
        <dbReference type="ARBA" id="ARBA00007165"/>
    </source>
</evidence>
<keyword evidence="4 6" id="KW-1133">Transmembrane helix</keyword>
<dbReference type="AlphaFoldDB" id="A0A7X4HBK1"/>
<organism evidence="7 8">
    <name type="scientific">Pseudoduganella aquatica</name>
    <dbReference type="NCBI Taxonomy" id="2660641"/>
    <lineage>
        <taxon>Bacteria</taxon>
        <taxon>Pseudomonadati</taxon>
        <taxon>Pseudomonadota</taxon>
        <taxon>Betaproteobacteria</taxon>
        <taxon>Burkholderiales</taxon>
        <taxon>Oxalobacteraceae</taxon>
        <taxon>Telluria group</taxon>
        <taxon>Pseudoduganella</taxon>
    </lineage>
</organism>
<dbReference type="PANTHER" id="PTHR23427">
    <property type="entry name" value="SURFEIT LOCUS PROTEIN"/>
    <property type="match status" value="1"/>
</dbReference>
<dbReference type="RefSeq" id="WP_161071738.1">
    <property type="nucleotide sequence ID" value="NZ_CP086370.1"/>
</dbReference>
<dbReference type="PANTHER" id="PTHR23427:SF2">
    <property type="entry name" value="SURFEIT LOCUS PROTEIN 1"/>
    <property type="match status" value="1"/>
</dbReference>
<feature type="transmembrane region" description="Helical" evidence="6">
    <location>
        <begin position="220"/>
        <end position="238"/>
    </location>
</feature>
<evidence type="ECO:0000313" key="8">
    <source>
        <dbReference type="Proteomes" id="UP000450676"/>
    </source>
</evidence>
<evidence type="ECO:0000256" key="5">
    <source>
        <dbReference type="ARBA" id="ARBA00023136"/>
    </source>
</evidence>
<reference evidence="7 8" key="1">
    <citation type="submission" date="2019-12" db="EMBL/GenBank/DDBJ databases">
        <title>Novel species isolated from a subtropical stream in China.</title>
        <authorList>
            <person name="Lu H."/>
        </authorList>
    </citation>
    <scope>NUCLEOTIDE SEQUENCE [LARGE SCALE GENOMIC DNA]</scope>
    <source>
        <strain evidence="7 8">FT127W</strain>
    </source>
</reference>
<keyword evidence="3 6" id="KW-0812">Transmembrane</keyword>
<evidence type="ECO:0000256" key="1">
    <source>
        <dbReference type="ARBA" id="ARBA00004370"/>
    </source>
</evidence>
<dbReference type="CDD" id="cd06662">
    <property type="entry name" value="SURF1"/>
    <property type="match status" value="1"/>
</dbReference>
<dbReference type="EMBL" id="WWCU01000006">
    <property type="protein sequence ID" value="MYN07250.1"/>
    <property type="molecule type" value="Genomic_DNA"/>
</dbReference>
<comment type="caution">
    <text evidence="6">Lacks conserved residue(s) required for the propagation of feature annotation.</text>
</comment>
<evidence type="ECO:0000256" key="6">
    <source>
        <dbReference type="RuleBase" id="RU363076"/>
    </source>
</evidence>
<gene>
    <name evidence="7" type="ORF">GTP77_07850</name>
</gene>
<sequence>MVMAFRFKWVPFAATVLVVALGVSLGQWQGRRAAEASAADARLQAGQAGAPLMLGAAAVPEAEAAGMEYRRVRVTGRFVAGWPLYLDNRPSAKGVGFYLLMPFRIAGSDQHVLVARGWLPRNMAVREQLPPYGTPAGEVTLEGVARLHPGHVMQLGTAPALKPGAIVQNATAAGVAEASGLRMQPFIIEQTAPAGAEDSGLSHDWPAPASRVDKHRGYAFQWYALAAMAALFFVVTGYRRGKQN</sequence>
<evidence type="ECO:0000313" key="7">
    <source>
        <dbReference type="EMBL" id="MYN07250.1"/>
    </source>
</evidence>
<keyword evidence="8" id="KW-1185">Reference proteome</keyword>
<accession>A0A7X4HBK1</accession>
<keyword evidence="6" id="KW-1003">Cell membrane</keyword>
<evidence type="ECO:0000256" key="3">
    <source>
        <dbReference type="ARBA" id="ARBA00022692"/>
    </source>
</evidence>
<keyword evidence="5 6" id="KW-0472">Membrane</keyword>
<dbReference type="PROSITE" id="PS50895">
    <property type="entry name" value="SURF1"/>
    <property type="match status" value="1"/>
</dbReference>
<dbReference type="GO" id="GO:0005886">
    <property type="term" value="C:plasma membrane"/>
    <property type="evidence" value="ECO:0007669"/>
    <property type="project" value="UniProtKB-SubCell"/>
</dbReference>
<evidence type="ECO:0000256" key="4">
    <source>
        <dbReference type="ARBA" id="ARBA00022989"/>
    </source>
</evidence>
<proteinExistence type="inferred from homology"/>
<name>A0A7X4HBK1_9BURK</name>
<dbReference type="InterPro" id="IPR002994">
    <property type="entry name" value="Surf1/Shy1"/>
</dbReference>
<dbReference type="Pfam" id="PF02104">
    <property type="entry name" value="SURF1"/>
    <property type="match status" value="1"/>
</dbReference>
<comment type="similarity">
    <text evidence="2 6">Belongs to the SURF1 family.</text>
</comment>
<protein>
    <recommendedName>
        <fullName evidence="6">SURF1-like protein</fullName>
    </recommendedName>
</protein>
<dbReference type="InterPro" id="IPR045214">
    <property type="entry name" value="Surf1/Surf4"/>
</dbReference>
<comment type="caution">
    <text evidence="7">The sequence shown here is derived from an EMBL/GenBank/DDBJ whole genome shotgun (WGS) entry which is preliminary data.</text>
</comment>
<dbReference type="Proteomes" id="UP000450676">
    <property type="component" value="Unassembled WGS sequence"/>
</dbReference>